<reference evidence="2" key="1">
    <citation type="journal article" date="2023" name="G3 (Bethesda)">
        <title>Genome assembly and association tests identify interacting loci associated with vigor, precocity, and sex in interspecific pistachio rootstocks.</title>
        <authorList>
            <person name="Palmer W."/>
            <person name="Jacygrad E."/>
            <person name="Sagayaradj S."/>
            <person name="Cavanaugh K."/>
            <person name="Han R."/>
            <person name="Bertier L."/>
            <person name="Beede B."/>
            <person name="Kafkas S."/>
            <person name="Golino D."/>
            <person name="Preece J."/>
            <person name="Michelmore R."/>
        </authorList>
    </citation>
    <scope>NUCLEOTIDE SEQUENCE [LARGE SCALE GENOMIC DNA]</scope>
</reference>
<evidence type="ECO:0000313" key="1">
    <source>
        <dbReference type="EMBL" id="KAJ0024296.1"/>
    </source>
</evidence>
<accession>A0ACC0XS57</accession>
<dbReference type="EMBL" id="CM047745">
    <property type="protein sequence ID" value="KAJ0024296.1"/>
    <property type="molecule type" value="Genomic_DNA"/>
</dbReference>
<sequence length="2039" mass="231123">MSRITKWKLEKTKVKVVFRLQFHATHIPQSGWDKLFISFIPADSGKATAKTTKANVRNGTCKWADPIYETTRLLQDVRNKQYDDKLYKLVVAMGSSRSSILGEATINLADHADALKPSVVALHLLGCDSGTTLHVRIVTVQLLTSKTGFREFEQQRELSERGLQTGNDQISPDESCGGMNNQMEKVGARVRFKEKSKELPSLEEEVGMNEDYADSTAGFDGSSNTSESLYAEKQDTSSIHEIDSLKSTVSGDLAGLSQSPQQEKGDSSDHRFLAQGTNDWVPGWGSDYSVDNDLATAYEENCRLRGCLEVAESSIHELKLEVTSLQSHAADIGTDAQKLAQMLAAEIASGEQLAKEVLILKSECSNLKDDLGRLTILKTSSPFSDREAIAKDQDHLFEGLQFGWVRALLVVEDKIRELQKKASLGFHERDFRSLQADLEASLSLLQDLKQGIGKANSIPNLGTCDQFVPGTGFGTELYQPELDMLQCVSIPGLVSHEPNSINATNAVEGKIFELLRELDESKAERESLAKKMDQMECYYEDLVQELEENQRQMLGELQNLRNEHSTCLYTISSAKAEMEAMHQDLDEQILRFSEEKRDLESVNKDLERRACSAEAALKRARLNYSIAVNQLQKDLQLLSSQVLSMFETNENLIRQAFVDSSQDLQPSSREHPHIVQNQLNSEESHVTRLLECQNQYVGQKKQHLGGDTLLEDLKRSVHLQEGLYRKVEEEACEIHFVNMYLDVFSRTLQESLLEASADIRLMTEKMDELMRQLELSTESKELLEERLQTAMNDIHFLNECKATCIAKCNDMALQNQILEANLQDVTCENHHLTQKIAEWESLMVEFKSFESKYEASAAEKTELAKLLEKKSLENCNLQQEISSLQEEFKTVKTEFDELASVNKNMQNSANFLQNKMQNLLSSYGESFSELSLCRESVAQDLGSKDLQGVVLQLEELQQNACQKIHQIMKEKNALIDEKDRAQFSLSKAESDIVLIKKKFEHDIRDMVDKLDVSNALVQNLQLKVETIADKLKVSSEVEESHAQQHRELLSDLDHLEVELDQLGSKNRDFVQEILALEIVTEELRRSEQMTAELTEKNQALMVSLQKQSEESAKLKLDAYTFKERLQSLHDELHGERSVREELESAIKMNKQTIAELTEENQALMVSLQNKSEKSAKLALDAKALKESLKSLHDELHGERRLREDLESTVGRSKLTIAELTEEYQALMLSSWNKSEESAKLALDVNTSKETLQSLQNELHDERSLRDEFESTIKDLTSQLDEKHNQLQDFERHKSELVHLKQLVSDLELEKSRVCDLLLHSERCLKTASDESSSVTSLESKLSEMHELLVAADVRFIFTRTQSEAWVEEFVQQLHSKGRFLSELQIKNLDLEDALSNCLAREVQCNEENARLLTSLDTLRSEMHASIAENRVLLDKTAQLEEYKNGAVSVEASYHDKNQLAVEVEKLKHLLVSSKEEIDNLIVSREELDIKGLVLEAKLDEVCAQVTLLEGYNGELMTLQNQCKELTQKLSEQLLKTEEFKNLSIHLRELKDKAEAECIQLREKKVSEGPATAMQESLRIAFIKEQHETKLQELKLQLSISKKHSEEMLWKLQDAIDEIENRKKSEASHLKKNEELGVKILELEAELQSLISEKREKTNAYDQLKSELECSLISLECCKLEQQKLEASLQECNEEKTQMSVDLTMMRELLDSSTSDVQKQGNDGLHNENCMSNEHVGRNIYQNNITVGTSSHGRVNADKGCSNAPTADMNVKYLERDSTVNFEDSENMSLVPIAEGNCSSALIDVQAEQDVLISSGVNGISNLALVNQENLQPNDMNHLAFVNDHFRVQSLKSSMDHLNEELERMKNENSLVSQGDHNFDPKFPGLQRELMQLHKANEELGSIYPLFNESPGNGNAIERVLALEIELAEALQAKKKSSIHFQSSFLKQHSDEEAIFQSFRDINELIKDMLNVKGRYAAVETELKEMHDRYSQLSLQFAEVEGERQKLMMTLKNVRASKRSQTLFRDSSASLGKSQDSQPQ</sequence>
<proteinExistence type="predicted"/>
<dbReference type="Proteomes" id="UP001163603">
    <property type="component" value="Chromosome 10"/>
</dbReference>
<name>A0ACC0XS57_9ROSI</name>
<gene>
    <name evidence="1" type="ORF">Pint_08281</name>
</gene>
<keyword evidence="2" id="KW-1185">Reference proteome</keyword>
<comment type="caution">
    <text evidence="1">The sequence shown here is derived from an EMBL/GenBank/DDBJ whole genome shotgun (WGS) entry which is preliminary data.</text>
</comment>
<organism evidence="1 2">
    <name type="scientific">Pistacia integerrima</name>
    <dbReference type="NCBI Taxonomy" id="434235"/>
    <lineage>
        <taxon>Eukaryota</taxon>
        <taxon>Viridiplantae</taxon>
        <taxon>Streptophyta</taxon>
        <taxon>Embryophyta</taxon>
        <taxon>Tracheophyta</taxon>
        <taxon>Spermatophyta</taxon>
        <taxon>Magnoliopsida</taxon>
        <taxon>eudicotyledons</taxon>
        <taxon>Gunneridae</taxon>
        <taxon>Pentapetalae</taxon>
        <taxon>rosids</taxon>
        <taxon>malvids</taxon>
        <taxon>Sapindales</taxon>
        <taxon>Anacardiaceae</taxon>
        <taxon>Pistacia</taxon>
    </lineage>
</organism>
<evidence type="ECO:0000313" key="2">
    <source>
        <dbReference type="Proteomes" id="UP001163603"/>
    </source>
</evidence>
<protein>
    <submittedName>
        <fullName evidence="1">Uncharacterized protein</fullName>
    </submittedName>
</protein>